<proteinExistence type="predicted"/>
<feature type="chain" id="PRO_5022202382" evidence="1">
    <location>
        <begin position="26"/>
        <end position="659"/>
    </location>
</feature>
<gene>
    <name evidence="2" type="ORF">Pla163_31510</name>
</gene>
<dbReference type="EC" id="3.4.21.50" evidence="2"/>
<dbReference type="Pfam" id="PF13365">
    <property type="entry name" value="Trypsin_2"/>
    <property type="match status" value="1"/>
</dbReference>
<protein>
    <submittedName>
        <fullName evidence="2">Protease 1</fullName>
        <ecNumber evidence="2">3.4.21.50</ecNumber>
    </submittedName>
</protein>
<keyword evidence="2" id="KW-0645">Protease</keyword>
<dbReference type="InterPro" id="IPR043504">
    <property type="entry name" value="Peptidase_S1_PA_chymotrypsin"/>
</dbReference>
<dbReference type="GO" id="GO:0008233">
    <property type="term" value="F:peptidase activity"/>
    <property type="evidence" value="ECO:0007669"/>
    <property type="project" value="UniProtKB-KW"/>
</dbReference>
<keyword evidence="2" id="KW-0378">Hydrolase</keyword>
<dbReference type="Gene3D" id="2.40.10.10">
    <property type="entry name" value="Trypsin-like serine proteases"/>
    <property type="match status" value="2"/>
</dbReference>
<dbReference type="GO" id="GO:0006508">
    <property type="term" value="P:proteolysis"/>
    <property type="evidence" value="ECO:0007669"/>
    <property type="project" value="UniProtKB-KW"/>
</dbReference>
<dbReference type="RefSeq" id="WP_145190436.1">
    <property type="nucleotide sequence ID" value="NZ_CP036290.1"/>
</dbReference>
<accession>A0A518D3H1</accession>
<dbReference type="EMBL" id="CP036290">
    <property type="protein sequence ID" value="QDU86004.1"/>
    <property type="molecule type" value="Genomic_DNA"/>
</dbReference>
<reference evidence="2 3" key="1">
    <citation type="submission" date="2019-02" db="EMBL/GenBank/DDBJ databases">
        <title>Deep-cultivation of Planctomycetes and their phenomic and genomic characterization uncovers novel biology.</title>
        <authorList>
            <person name="Wiegand S."/>
            <person name="Jogler M."/>
            <person name="Boedeker C."/>
            <person name="Pinto D."/>
            <person name="Vollmers J."/>
            <person name="Rivas-Marin E."/>
            <person name="Kohn T."/>
            <person name="Peeters S.H."/>
            <person name="Heuer A."/>
            <person name="Rast P."/>
            <person name="Oberbeckmann S."/>
            <person name="Bunk B."/>
            <person name="Jeske O."/>
            <person name="Meyerdierks A."/>
            <person name="Storesund J.E."/>
            <person name="Kallscheuer N."/>
            <person name="Luecker S."/>
            <person name="Lage O.M."/>
            <person name="Pohl T."/>
            <person name="Merkel B.J."/>
            <person name="Hornburger P."/>
            <person name="Mueller R.-W."/>
            <person name="Bruemmer F."/>
            <person name="Labrenz M."/>
            <person name="Spormann A.M."/>
            <person name="Op den Camp H."/>
            <person name="Overmann J."/>
            <person name="Amann R."/>
            <person name="Jetten M.S.M."/>
            <person name="Mascher T."/>
            <person name="Medema M.H."/>
            <person name="Devos D.P."/>
            <person name="Kaster A.-K."/>
            <person name="Ovreas L."/>
            <person name="Rohde M."/>
            <person name="Galperin M.Y."/>
            <person name="Jogler C."/>
        </authorList>
    </citation>
    <scope>NUCLEOTIDE SEQUENCE [LARGE SCALE GENOMIC DNA]</scope>
    <source>
        <strain evidence="2 3">Pla163</strain>
    </source>
</reference>
<organism evidence="2 3">
    <name type="scientific">Rohdeia mirabilis</name>
    <dbReference type="NCBI Taxonomy" id="2528008"/>
    <lineage>
        <taxon>Bacteria</taxon>
        <taxon>Pseudomonadati</taxon>
        <taxon>Planctomycetota</taxon>
        <taxon>Planctomycetia</taxon>
        <taxon>Planctomycetia incertae sedis</taxon>
        <taxon>Rohdeia</taxon>
    </lineage>
</organism>
<dbReference type="OrthoDB" id="9342482at2"/>
<keyword evidence="3" id="KW-1185">Reference proteome</keyword>
<evidence type="ECO:0000313" key="2">
    <source>
        <dbReference type="EMBL" id="QDU86004.1"/>
    </source>
</evidence>
<name>A0A518D3H1_9BACT</name>
<feature type="signal peptide" evidence="1">
    <location>
        <begin position="1"/>
        <end position="25"/>
    </location>
</feature>
<keyword evidence="1" id="KW-0732">Signal</keyword>
<evidence type="ECO:0000256" key="1">
    <source>
        <dbReference type="SAM" id="SignalP"/>
    </source>
</evidence>
<dbReference type="InterPro" id="IPR009003">
    <property type="entry name" value="Peptidase_S1_PA"/>
</dbReference>
<evidence type="ECO:0000313" key="3">
    <source>
        <dbReference type="Proteomes" id="UP000319342"/>
    </source>
</evidence>
<sequence precursor="true">MQSPNIARAAITLAAGALLAGTASAQIRSDEVPAAVMAGLDPKFVPVSFIEPPDVERYKAEDLANGYRPLRYGALMPTDIGTDDQNGGVWDILPDGTRVWRFKIHSPGAFTIGLEFDDFKIPSGAYCTMYDEDMRTFYGAYGAVNNQPNEEILFEPFPGDNVVFEYVQPAGVRGEPLLNLGTVIYDYRDVDNIQIDQLFAAAGLAPAPGSCDFIDVNCPQGDPWELQKRAVVRTLSGGALCSGALLNNTSNDGTAYVLTADHCGQDANTSFRFNYQRSGCGSGSSPTNQNMSGCTVLTSTSTYDSRLLLINNTIPTNYNPFFAGWTRSSTNPSLAFSITHPSGGPKKISIDGNGASKGSISVPNSAWFVDWSEGWIEGGSSGGPLFDQNGRVRGPACCVNEFVCATQTAWYGRFDRFYTNNNLGQWLDPANSNQTSIDGFDPNAPTGGGGNVVINSATPSILQAVRPDAPTQITLSGSGFAGTTGIEVDGTPLVSFAYSVVNDTTITLSYEHVSSLGPIDIEVFDAAGSDTTSILMVPNTSLELELVGSDPSFIIQATGVRAYVGAPLTHYCWLTLSLSNTASVLPGLVNLGLGNNFFELYVLWEGGVNPAKGYRFFNSGALSGYPIGTKLYLQAVSYNTALPSFPLNVSNLETGTLLF</sequence>
<dbReference type="PANTHER" id="PTHR36234:SF5">
    <property type="entry name" value="LYSYL ENDOPEPTIDASE"/>
    <property type="match status" value="1"/>
</dbReference>
<dbReference type="AlphaFoldDB" id="A0A518D3H1"/>
<dbReference type="PANTHER" id="PTHR36234">
    <property type="entry name" value="LYSYL ENDOPEPTIDASE"/>
    <property type="match status" value="1"/>
</dbReference>
<dbReference type="Proteomes" id="UP000319342">
    <property type="component" value="Chromosome"/>
</dbReference>
<dbReference type="SUPFAM" id="SSF50494">
    <property type="entry name" value="Trypsin-like serine proteases"/>
    <property type="match status" value="1"/>
</dbReference>